<keyword evidence="8" id="KW-1185">Reference proteome</keyword>
<evidence type="ECO:0000256" key="5">
    <source>
        <dbReference type="ARBA" id="ARBA00023136"/>
    </source>
</evidence>
<keyword evidence="3 6" id="KW-0812">Transmembrane</keyword>
<evidence type="ECO:0000256" key="4">
    <source>
        <dbReference type="ARBA" id="ARBA00022989"/>
    </source>
</evidence>
<gene>
    <name evidence="7" type="ORF">DXG03_004631</name>
</gene>
<feature type="transmembrane region" description="Helical" evidence="6">
    <location>
        <begin position="86"/>
        <end position="108"/>
    </location>
</feature>
<comment type="subcellular location">
    <subcellularLocation>
        <location evidence="1">Membrane</location>
        <topology evidence="1">Multi-pass membrane protein</topology>
    </subcellularLocation>
</comment>
<evidence type="ECO:0000256" key="3">
    <source>
        <dbReference type="ARBA" id="ARBA00022692"/>
    </source>
</evidence>
<dbReference type="Proteomes" id="UP000775547">
    <property type="component" value="Unassembled WGS sequence"/>
</dbReference>
<keyword evidence="5 6" id="KW-0472">Membrane</keyword>
<reference evidence="7" key="2">
    <citation type="submission" date="2021-10" db="EMBL/GenBank/DDBJ databases">
        <title>Phylogenomics reveals ancestral predisposition of the termite-cultivated fungus Termitomyces towards a domesticated lifestyle.</title>
        <authorList>
            <person name="Auxier B."/>
            <person name="Grum-Grzhimaylo A."/>
            <person name="Cardenas M.E."/>
            <person name="Lodge J.D."/>
            <person name="Laessoe T."/>
            <person name="Pedersen O."/>
            <person name="Smith M.E."/>
            <person name="Kuyper T.W."/>
            <person name="Franco-Molano E.A."/>
            <person name="Baroni T.J."/>
            <person name="Aanen D.K."/>
        </authorList>
    </citation>
    <scope>NUCLEOTIDE SEQUENCE</scope>
    <source>
        <strain evidence="7">AP01</strain>
        <tissue evidence="7">Mycelium</tissue>
    </source>
</reference>
<dbReference type="InterPro" id="IPR038213">
    <property type="entry name" value="IFI6/IFI27-like_sf"/>
</dbReference>
<dbReference type="GO" id="GO:0016020">
    <property type="term" value="C:membrane"/>
    <property type="evidence" value="ECO:0007669"/>
    <property type="project" value="UniProtKB-SubCell"/>
</dbReference>
<comment type="caution">
    <text evidence="7">The sequence shown here is derived from an EMBL/GenBank/DDBJ whole genome shotgun (WGS) entry which is preliminary data.</text>
</comment>
<protein>
    <submittedName>
        <fullName evidence="7">Uncharacterized protein</fullName>
    </submittedName>
</protein>
<dbReference type="InterPro" id="IPR009311">
    <property type="entry name" value="IFI6/IFI27-like"/>
</dbReference>
<evidence type="ECO:0000256" key="1">
    <source>
        <dbReference type="ARBA" id="ARBA00004141"/>
    </source>
</evidence>
<name>A0A9P7G8V1_9AGAR</name>
<dbReference type="Pfam" id="PF06140">
    <property type="entry name" value="Ifi-6-16"/>
    <property type="match status" value="1"/>
</dbReference>
<feature type="transmembrane region" description="Helical" evidence="6">
    <location>
        <begin position="169"/>
        <end position="191"/>
    </location>
</feature>
<evidence type="ECO:0000256" key="6">
    <source>
        <dbReference type="SAM" id="Phobius"/>
    </source>
</evidence>
<proteinExistence type="inferred from homology"/>
<evidence type="ECO:0000313" key="7">
    <source>
        <dbReference type="EMBL" id="KAG5646029.1"/>
    </source>
</evidence>
<sequence>MHDWELQAHFLTEGFKEWILPIFYTTIEWLKEAGPKLGTFLGHSRSEPALMWHAWELEVHFLITGYKEWILPVLHAANKPLQKNPYAALFIAFLIFLGPWILLVPLFLLQSFVFIVLHALGFGISGITGGSPAALYQSFCFGGHTPANSVFAMLQSMGTYYNVGTVSNMVLVVIRLVAGAIGLYVLFGIILV</sequence>
<dbReference type="OrthoDB" id="440424at2759"/>
<comment type="similarity">
    <text evidence="2">Belongs to the IFI6/IFI27 family.</text>
</comment>
<feature type="transmembrane region" description="Helical" evidence="6">
    <location>
        <begin position="114"/>
        <end position="135"/>
    </location>
</feature>
<dbReference type="EMBL" id="JABCKV010000028">
    <property type="protein sequence ID" value="KAG5646029.1"/>
    <property type="molecule type" value="Genomic_DNA"/>
</dbReference>
<dbReference type="AlphaFoldDB" id="A0A9P7G8V1"/>
<evidence type="ECO:0000256" key="2">
    <source>
        <dbReference type="ARBA" id="ARBA00007262"/>
    </source>
</evidence>
<accession>A0A9P7G8V1</accession>
<dbReference type="Gene3D" id="6.10.110.10">
    <property type="match status" value="1"/>
</dbReference>
<reference evidence="7" key="1">
    <citation type="submission" date="2020-07" db="EMBL/GenBank/DDBJ databases">
        <authorList>
            <person name="Nieuwenhuis M."/>
            <person name="Van De Peppel L.J.J."/>
        </authorList>
    </citation>
    <scope>NUCLEOTIDE SEQUENCE</scope>
    <source>
        <strain evidence="7">AP01</strain>
        <tissue evidence="7">Mycelium</tissue>
    </source>
</reference>
<keyword evidence="4 6" id="KW-1133">Transmembrane helix</keyword>
<evidence type="ECO:0000313" key="8">
    <source>
        <dbReference type="Proteomes" id="UP000775547"/>
    </source>
</evidence>
<organism evidence="7 8">
    <name type="scientific">Asterophora parasitica</name>
    <dbReference type="NCBI Taxonomy" id="117018"/>
    <lineage>
        <taxon>Eukaryota</taxon>
        <taxon>Fungi</taxon>
        <taxon>Dikarya</taxon>
        <taxon>Basidiomycota</taxon>
        <taxon>Agaricomycotina</taxon>
        <taxon>Agaricomycetes</taxon>
        <taxon>Agaricomycetidae</taxon>
        <taxon>Agaricales</taxon>
        <taxon>Tricholomatineae</taxon>
        <taxon>Lyophyllaceae</taxon>
        <taxon>Asterophora</taxon>
    </lineage>
</organism>